<keyword evidence="2" id="KW-1185">Reference proteome</keyword>
<proteinExistence type="predicted"/>
<dbReference type="Proteomes" id="UP000812440">
    <property type="component" value="Chromosome 5"/>
</dbReference>
<name>A0A8T2JJX7_9PIPI</name>
<sequence>MENMQKVLKRKFKMTCILCMYDSRNLQMQKINTNVLFSNFNNQSQNVVHFINCKKGLLLLKYLENLHNNVKLITQFITCM</sequence>
<dbReference type="EMBL" id="JAACNH010000004">
    <property type="protein sequence ID" value="KAG8444008.1"/>
    <property type="molecule type" value="Genomic_DNA"/>
</dbReference>
<evidence type="ECO:0000313" key="1">
    <source>
        <dbReference type="EMBL" id="KAG8444008.1"/>
    </source>
</evidence>
<accession>A0A8T2JJX7</accession>
<comment type="caution">
    <text evidence="1">The sequence shown here is derived from an EMBL/GenBank/DDBJ whole genome shotgun (WGS) entry which is preliminary data.</text>
</comment>
<evidence type="ECO:0000313" key="2">
    <source>
        <dbReference type="Proteomes" id="UP000812440"/>
    </source>
</evidence>
<reference evidence="1" key="1">
    <citation type="thesis" date="2020" institute="ProQuest LLC" country="789 East Eisenhower Parkway, Ann Arbor, MI, USA">
        <title>Comparative Genomics and Chromosome Evolution.</title>
        <authorList>
            <person name="Mudd A.B."/>
        </authorList>
    </citation>
    <scope>NUCLEOTIDE SEQUENCE</scope>
    <source>
        <strain evidence="1">Female2</strain>
        <tissue evidence="1">Blood</tissue>
    </source>
</reference>
<protein>
    <submittedName>
        <fullName evidence="1">Uncharacterized protein</fullName>
    </submittedName>
</protein>
<organism evidence="1 2">
    <name type="scientific">Hymenochirus boettgeri</name>
    <name type="common">Congo dwarf clawed frog</name>
    <dbReference type="NCBI Taxonomy" id="247094"/>
    <lineage>
        <taxon>Eukaryota</taxon>
        <taxon>Metazoa</taxon>
        <taxon>Chordata</taxon>
        <taxon>Craniata</taxon>
        <taxon>Vertebrata</taxon>
        <taxon>Euteleostomi</taxon>
        <taxon>Amphibia</taxon>
        <taxon>Batrachia</taxon>
        <taxon>Anura</taxon>
        <taxon>Pipoidea</taxon>
        <taxon>Pipidae</taxon>
        <taxon>Pipinae</taxon>
        <taxon>Hymenochirus</taxon>
    </lineage>
</organism>
<gene>
    <name evidence="1" type="ORF">GDO86_009264</name>
</gene>
<dbReference type="AlphaFoldDB" id="A0A8T2JJX7"/>